<dbReference type="AlphaFoldDB" id="A0A5A7S852"/>
<dbReference type="Gene3D" id="1.10.260.130">
    <property type="match status" value="1"/>
</dbReference>
<dbReference type="PANTHER" id="PTHR34853">
    <property type="match status" value="1"/>
</dbReference>
<organism evidence="2 3">
    <name type="scientific">Antrihabitans cavernicola</name>
    <dbReference type="NCBI Taxonomy" id="2495913"/>
    <lineage>
        <taxon>Bacteria</taxon>
        <taxon>Bacillati</taxon>
        <taxon>Actinomycetota</taxon>
        <taxon>Actinomycetes</taxon>
        <taxon>Mycobacteriales</taxon>
        <taxon>Nocardiaceae</taxon>
        <taxon>Antrihabitans</taxon>
    </lineage>
</organism>
<gene>
    <name evidence="2" type="ORF">FOY51_17335</name>
</gene>
<dbReference type="GO" id="GO:0016042">
    <property type="term" value="P:lipid catabolic process"/>
    <property type="evidence" value="ECO:0007669"/>
    <property type="project" value="InterPro"/>
</dbReference>
<dbReference type="InterPro" id="IPR029058">
    <property type="entry name" value="AB_hydrolase_fold"/>
</dbReference>
<comment type="caution">
    <text evidence="2">The sequence shown here is derived from an EMBL/GenBank/DDBJ whole genome shotgun (WGS) entry which is preliminary data.</text>
</comment>
<reference evidence="2 3" key="1">
    <citation type="submission" date="2019-07" db="EMBL/GenBank/DDBJ databases">
        <title>Rhodococcus cavernicolus sp. nov., isolated from a cave.</title>
        <authorList>
            <person name="Lee S.D."/>
        </authorList>
    </citation>
    <scope>NUCLEOTIDE SEQUENCE [LARGE SCALE GENOMIC DNA]</scope>
    <source>
        <strain evidence="2 3">C1-24</strain>
    </source>
</reference>
<sequence length="411" mass="42877">MKSRSACAVIAFAAALVVGSGLTAQADPISDLINPSHDPAAYLPTPLGDPWFDPPAGFENLAPGTVLNTRSVTVPRIATPATTTQLLFRSTDSKNRPIAAATSVIVPTAPWTGAGPRPIASYNIAIDSLGNTCAPSYTLPRGTAGEMDSISDLVARNFAVVVTDYEGPRQAYSAGLVSGHTVLDSVRAAENHAELGLSKSSPVGITGYSGGAIASGWAAQLAPTYAPELNIVGVAFGGAPTDYNLLHSSLNGHIGSGLYLAATAGLTREYPELGQFNNDNGRRYGLLQKDQCADVLSYAGIFMLSQEQLSESPNSFTNPIVQKVIAENRMGGAAPKAPIFIYQGIQDVWIPKEGAEAVYDEWCAKGASVRLEETPGDHTTIGNTARPGAIAWLAQRLNGQPAQPGCSSIGR</sequence>
<keyword evidence="1" id="KW-0732">Signal</keyword>
<accession>A0A5A7S852</accession>
<dbReference type="PANTHER" id="PTHR34853:SF1">
    <property type="entry name" value="LIPASE 5"/>
    <property type="match status" value="1"/>
</dbReference>
<dbReference type="OrthoDB" id="4502978at2"/>
<dbReference type="Pfam" id="PF03583">
    <property type="entry name" value="LIP"/>
    <property type="match status" value="1"/>
</dbReference>
<dbReference type="GO" id="GO:0004806">
    <property type="term" value="F:triacylglycerol lipase activity"/>
    <property type="evidence" value="ECO:0007669"/>
    <property type="project" value="InterPro"/>
</dbReference>
<dbReference type="EMBL" id="VLNY01000008">
    <property type="protein sequence ID" value="KAA0021654.1"/>
    <property type="molecule type" value="Genomic_DNA"/>
</dbReference>
<keyword evidence="3" id="KW-1185">Reference proteome</keyword>
<proteinExistence type="predicted"/>
<dbReference type="RefSeq" id="WP_149431521.1">
    <property type="nucleotide sequence ID" value="NZ_VLNY01000008.1"/>
</dbReference>
<dbReference type="Proteomes" id="UP000322244">
    <property type="component" value="Unassembled WGS sequence"/>
</dbReference>
<dbReference type="InterPro" id="IPR005152">
    <property type="entry name" value="Lipase_secreted"/>
</dbReference>
<evidence type="ECO:0000313" key="3">
    <source>
        <dbReference type="Proteomes" id="UP000322244"/>
    </source>
</evidence>
<dbReference type="SUPFAM" id="SSF53474">
    <property type="entry name" value="alpha/beta-Hydrolases"/>
    <property type="match status" value="1"/>
</dbReference>
<protein>
    <submittedName>
        <fullName evidence="2">Lipase</fullName>
    </submittedName>
</protein>
<evidence type="ECO:0000256" key="1">
    <source>
        <dbReference type="SAM" id="SignalP"/>
    </source>
</evidence>
<dbReference type="Gene3D" id="3.40.50.1820">
    <property type="entry name" value="alpha/beta hydrolase"/>
    <property type="match status" value="1"/>
</dbReference>
<evidence type="ECO:0000313" key="2">
    <source>
        <dbReference type="EMBL" id="KAA0021654.1"/>
    </source>
</evidence>
<feature type="signal peptide" evidence="1">
    <location>
        <begin position="1"/>
        <end position="26"/>
    </location>
</feature>
<name>A0A5A7S852_9NOCA</name>
<feature type="chain" id="PRO_5022784602" evidence="1">
    <location>
        <begin position="27"/>
        <end position="411"/>
    </location>
</feature>
<dbReference type="PIRSF" id="PIRSF029171">
    <property type="entry name" value="Esterase_LipA"/>
    <property type="match status" value="1"/>
</dbReference>